<evidence type="ECO:0000313" key="2">
    <source>
        <dbReference type="EMBL" id="GJT42487.1"/>
    </source>
</evidence>
<gene>
    <name evidence="2" type="ORF">Tco_0951202</name>
</gene>
<sequence>MNSRSKRGKGVFGEMPSRMMVTPIFLETTKISRWLQMRISSISINGIGIVCKKADVDINKSRVCIRHNGTQKQITAAFQAIASNNQLAHLADTGLRSYTCIFSDCRTLYVNRYAAAYAARSTTAHQQHGSYKEDGDRSGRDLETNDSSLHCFTLQGRQLLVRLLCDLPSMPSVPRNSRNLTMHLKKELDQNRVMDVPPSPDRVFDFPMAEPEPHIAYDFFAAEPIPGLVEAPGNMNGWIEEDVPLLGEMGVPMEIAGGAEQAELDLLFGDDTDDDNDGPSATILGTLFHTEQPFPDMTHGTSMPPSVIGDFSVRMGNLEYGHGALVKKMGTVSDAQVVSRLEEIETKVQQVESRVDTHPSGHMALQGQDVIVGLSQQVQTLQTSLHGAELQNQQLRTRLAEMENRESTLMSYMLWMEERLAVLEKKLLGTPPGPQ</sequence>
<comment type="caution">
    <text evidence="2">The sequence shown here is derived from an EMBL/GenBank/DDBJ whole genome shotgun (WGS) entry which is preliminary data.</text>
</comment>
<name>A0ABQ5DU58_9ASTR</name>
<feature type="coiled-coil region" evidence="1">
    <location>
        <begin position="378"/>
        <end position="405"/>
    </location>
</feature>
<dbReference type="EMBL" id="BQNB010015649">
    <property type="protein sequence ID" value="GJT42487.1"/>
    <property type="molecule type" value="Genomic_DNA"/>
</dbReference>
<evidence type="ECO:0000313" key="3">
    <source>
        <dbReference type="Proteomes" id="UP001151760"/>
    </source>
</evidence>
<accession>A0ABQ5DU58</accession>
<reference evidence="2" key="2">
    <citation type="submission" date="2022-01" db="EMBL/GenBank/DDBJ databases">
        <authorList>
            <person name="Yamashiro T."/>
            <person name="Shiraishi A."/>
            <person name="Satake H."/>
            <person name="Nakayama K."/>
        </authorList>
    </citation>
    <scope>NUCLEOTIDE SEQUENCE</scope>
</reference>
<proteinExistence type="predicted"/>
<keyword evidence="1" id="KW-0175">Coiled coil</keyword>
<evidence type="ECO:0000256" key="1">
    <source>
        <dbReference type="SAM" id="Coils"/>
    </source>
</evidence>
<organism evidence="2 3">
    <name type="scientific">Tanacetum coccineum</name>
    <dbReference type="NCBI Taxonomy" id="301880"/>
    <lineage>
        <taxon>Eukaryota</taxon>
        <taxon>Viridiplantae</taxon>
        <taxon>Streptophyta</taxon>
        <taxon>Embryophyta</taxon>
        <taxon>Tracheophyta</taxon>
        <taxon>Spermatophyta</taxon>
        <taxon>Magnoliopsida</taxon>
        <taxon>eudicotyledons</taxon>
        <taxon>Gunneridae</taxon>
        <taxon>Pentapetalae</taxon>
        <taxon>asterids</taxon>
        <taxon>campanulids</taxon>
        <taxon>Asterales</taxon>
        <taxon>Asteraceae</taxon>
        <taxon>Asteroideae</taxon>
        <taxon>Anthemideae</taxon>
        <taxon>Anthemidinae</taxon>
        <taxon>Tanacetum</taxon>
    </lineage>
</organism>
<reference evidence="2" key="1">
    <citation type="journal article" date="2022" name="Int. J. Mol. Sci.">
        <title>Draft Genome of Tanacetum Coccineum: Genomic Comparison of Closely Related Tanacetum-Family Plants.</title>
        <authorList>
            <person name="Yamashiro T."/>
            <person name="Shiraishi A."/>
            <person name="Nakayama K."/>
            <person name="Satake H."/>
        </authorList>
    </citation>
    <scope>NUCLEOTIDE SEQUENCE</scope>
</reference>
<keyword evidence="3" id="KW-1185">Reference proteome</keyword>
<protein>
    <submittedName>
        <fullName evidence="2">Uncharacterized protein</fullName>
    </submittedName>
</protein>
<dbReference type="Proteomes" id="UP001151760">
    <property type="component" value="Unassembled WGS sequence"/>
</dbReference>